<feature type="domain" description="Lon proteolytic" evidence="10">
    <location>
        <begin position="558"/>
        <end position="739"/>
    </location>
</feature>
<reference evidence="12" key="2">
    <citation type="journal article" date="2021" name="Microbiome">
        <title>Successional dynamics and alternative stable states in a saline activated sludge microbial community over 9 years.</title>
        <authorList>
            <person name="Wang Y."/>
            <person name="Ye J."/>
            <person name="Ju F."/>
            <person name="Liu L."/>
            <person name="Boyd J.A."/>
            <person name="Deng Y."/>
            <person name="Parks D.H."/>
            <person name="Jiang X."/>
            <person name="Yin X."/>
            <person name="Woodcroft B.J."/>
            <person name="Tyson G.W."/>
            <person name="Hugenholtz P."/>
            <person name="Polz M.F."/>
            <person name="Zhang T."/>
        </authorList>
    </citation>
    <scope>NUCLEOTIDE SEQUENCE</scope>
    <source>
        <strain evidence="12">HKST-UBA01</strain>
    </source>
</reference>
<feature type="active site" evidence="6 8">
    <location>
        <position position="688"/>
    </location>
</feature>
<evidence type="ECO:0000256" key="2">
    <source>
        <dbReference type="ARBA" id="ARBA00022741"/>
    </source>
</evidence>
<dbReference type="SMART" id="SM00382">
    <property type="entry name" value="AAA"/>
    <property type="match status" value="1"/>
</dbReference>
<evidence type="ECO:0000256" key="7">
    <source>
        <dbReference type="PIRSR" id="PIRSR001174-2"/>
    </source>
</evidence>
<dbReference type="SUPFAM" id="SSF88697">
    <property type="entry name" value="PUA domain-like"/>
    <property type="match status" value="1"/>
</dbReference>
<dbReference type="PROSITE" id="PS51786">
    <property type="entry name" value="LON_PROTEOLYTIC"/>
    <property type="match status" value="1"/>
</dbReference>
<evidence type="ECO:0000259" key="10">
    <source>
        <dbReference type="PROSITE" id="PS51786"/>
    </source>
</evidence>
<dbReference type="GO" id="GO:0006508">
    <property type="term" value="P:proteolysis"/>
    <property type="evidence" value="ECO:0007669"/>
    <property type="project" value="UniProtKB-KW"/>
</dbReference>
<evidence type="ECO:0000313" key="12">
    <source>
        <dbReference type="EMBL" id="MCA9726463.1"/>
    </source>
</evidence>
<keyword evidence="4 8" id="KW-0720">Serine protease</keyword>
<feature type="compositionally biased region" description="Basic residues" evidence="9">
    <location>
        <begin position="739"/>
        <end position="750"/>
    </location>
</feature>
<comment type="similarity">
    <text evidence="8">Belongs to the peptidase S16 family.</text>
</comment>
<dbReference type="InterPro" id="IPR003959">
    <property type="entry name" value="ATPase_AAA_core"/>
</dbReference>
<dbReference type="PROSITE" id="PS51787">
    <property type="entry name" value="LON_N"/>
    <property type="match status" value="1"/>
</dbReference>
<feature type="region of interest" description="Disordered" evidence="9">
    <location>
        <begin position="193"/>
        <end position="214"/>
    </location>
</feature>
<dbReference type="GO" id="GO:0005524">
    <property type="term" value="F:ATP binding"/>
    <property type="evidence" value="ECO:0007669"/>
    <property type="project" value="UniProtKB-KW"/>
</dbReference>
<keyword evidence="1 8" id="KW-0645">Protease</keyword>
<dbReference type="Gene3D" id="1.20.58.1480">
    <property type="match status" value="1"/>
</dbReference>
<dbReference type="Gene3D" id="3.40.50.300">
    <property type="entry name" value="P-loop containing nucleotide triphosphate hydrolases"/>
    <property type="match status" value="1"/>
</dbReference>
<evidence type="ECO:0000256" key="9">
    <source>
        <dbReference type="SAM" id="MobiDB-lite"/>
    </source>
</evidence>
<name>A0A956RMV8_UNCEI</name>
<keyword evidence="3 8" id="KW-0378">Hydrolase</keyword>
<dbReference type="GO" id="GO:0030163">
    <property type="term" value="P:protein catabolic process"/>
    <property type="evidence" value="ECO:0007669"/>
    <property type="project" value="InterPro"/>
</dbReference>
<feature type="active site" evidence="6 8">
    <location>
        <position position="645"/>
    </location>
</feature>
<dbReference type="Gene3D" id="1.10.8.60">
    <property type="match status" value="1"/>
</dbReference>
<dbReference type="InterPro" id="IPR008269">
    <property type="entry name" value="Lon_proteolytic"/>
</dbReference>
<evidence type="ECO:0000256" key="6">
    <source>
        <dbReference type="PIRSR" id="PIRSR001174-1"/>
    </source>
</evidence>
<dbReference type="CDD" id="cd19500">
    <property type="entry name" value="RecA-like_Lon"/>
    <property type="match status" value="1"/>
</dbReference>
<dbReference type="GO" id="GO:0004252">
    <property type="term" value="F:serine-type endopeptidase activity"/>
    <property type="evidence" value="ECO:0007669"/>
    <property type="project" value="UniProtKB-UniRule"/>
</dbReference>
<dbReference type="PIRSF" id="PIRSF001174">
    <property type="entry name" value="Lon_proteas"/>
    <property type="match status" value="1"/>
</dbReference>
<reference evidence="12" key="1">
    <citation type="submission" date="2020-04" db="EMBL/GenBank/DDBJ databases">
        <authorList>
            <person name="Zhang T."/>
        </authorList>
    </citation>
    <scope>NUCLEOTIDE SEQUENCE</scope>
    <source>
        <strain evidence="12">HKST-UBA01</strain>
    </source>
</reference>
<dbReference type="InterPro" id="IPR003593">
    <property type="entry name" value="AAA+_ATPase"/>
</dbReference>
<evidence type="ECO:0000256" key="4">
    <source>
        <dbReference type="ARBA" id="ARBA00022825"/>
    </source>
</evidence>
<organism evidence="12 13">
    <name type="scientific">Eiseniibacteriota bacterium</name>
    <dbReference type="NCBI Taxonomy" id="2212470"/>
    <lineage>
        <taxon>Bacteria</taxon>
        <taxon>Candidatus Eiseniibacteriota</taxon>
    </lineage>
</organism>
<dbReference type="Pfam" id="PF00004">
    <property type="entry name" value="AAA"/>
    <property type="match status" value="1"/>
</dbReference>
<dbReference type="Gene3D" id="2.30.130.40">
    <property type="entry name" value="LON domain-like"/>
    <property type="match status" value="1"/>
</dbReference>
<dbReference type="GO" id="GO:0004176">
    <property type="term" value="F:ATP-dependent peptidase activity"/>
    <property type="evidence" value="ECO:0007669"/>
    <property type="project" value="UniProtKB-UniRule"/>
</dbReference>
<dbReference type="EC" id="3.4.21.53" evidence="8"/>
<dbReference type="AlphaFoldDB" id="A0A956RMV8"/>
<dbReference type="Pfam" id="PF05362">
    <property type="entry name" value="Lon_C"/>
    <property type="match status" value="1"/>
</dbReference>
<dbReference type="InterPro" id="IPR020568">
    <property type="entry name" value="Ribosomal_Su5_D2-typ_SF"/>
</dbReference>
<dbReference type="SMART" id="SM00464">
    <property type="entry name" value="LON"/>
    <property type="match status" value="1"/>
</dbReference>
<dbReference type="InterPro" id="IPR046336">
    <property type="entry name" value="Lon_prtase_N_sf"/>
</dbReference>
<feature type="region of interest" description="Disordered" evidence="9">
    <location>
        <begin position="739"/>
        <end position="759"/>
    </location>
</feature>
<dbReference type="EMBL" id="JAGQHR010000032">
    <property type="protein sequence ID" value="MCA9726463.1"/>
    <property type="molecule type" value="Genomic_DNA"/>
</dbReference>
<keyword evidence="5 7" id="KW-0067">ATP-binding</keyword>
<evidence type="ECO:0000256" key="3">
    <source>
        <dbReference type="ARBA" id="ARBA00022801"/>
    </source>
</evidence>
<keyword evidence="2 7" id="KW-0547">Nucleotide-binding</keyword>
<dbReference type="InterPro" id="IPR003111">
    <property type="entry name" value="Lon_prtase_N"/>
</dbReference>
<dbReference type="InterPro" id="IPR004815">
    <property type="entry name" value="Lon_bac/euk-typ"/>
</dbReference>
<dbReference type="Pfam" id="PF22667">
    <property type="entry name" value="Lon_lid"/>
    <property type="match status" value="1"/>
</dbReference>
<dbReference type="InterPro" id="IPR054594">
    <property type="entry name" value="Lon_lid"/>
</dbReference>
<evidence type="ECO:0000256" key="8">
    <source>
        <dbReference type="PROSITE-ProRule" id="PRU01122"/>
    </source>
</evidence>
<gene>
    <name evidence="12" type="primary">lon</name>
    <name evidence="12" type="ORF">KC729_02195</name>
</gene>
<dbReference type="Gene3D" id="3.30.230.10">
    <property type="match status" value="1"/>
</dbReference>
<comment type="catalytic activity">
    <reaction evidence="8">
        <text>Hydrolysis of proteins in presence of ATP.</text>
        <dbReference type="EC" id="3.4.21.53"/>
    </reaction>
</comment>
<dbReference type="InterPro" id="IPR027065">
    <property type="entry name" value="Lon_Prtase"/>
</dbReference>
<sequence length="759" mass="83049">MTLPLFVGRPGSVSAIERSKETDRLLFATAQRRPEVSDPTADDLHTTGTLVRVLQVFRLPDGTMRILVEGQCRARLVAYHATAPGGDVEVEPIPEAIGDAKETARALQTLQATFAQFAGLSRRVPEEIYSSALESRDPVAAAYLIAAQVLQKVNPRQEVLEAATAESRLTLLQRYLELEVAALRVEGARTVPLERPESKPRRAVAPEPDNDGGAEIDELESAIRAARMPVPVRNKALQELDRLARMPLFSPEATVTRSYLLWLSGVPWHRRTRDRRDLRAAERILNEHHHGLRRVKDRILEHLAVVQLTRRLRGPVLCLVGPPGVGKTSLGRSVASALGRSFARISLGGVRDEAEIRGHRRTYIGAMPGRIVQAMRRAGTINPVLLLDEVDKLGSDYRGDPAAALLEVLDPEQNCAFSDHYLEVDYDLSNVLFLTTANRMDDIPPALLDRMELIRLPGYLETEKVEIARQHLVPRQLEGAGLVAEDLEIPAETIQRLVRGYTREAGVRGLDREIAAIMRKTARAKATDNLSENYQVDLAELDRLLGPARYEETQTPVTHRIGVANGVAWSEGGGELLSIEVSTLPGSGQLTLTGRLGETMRESAQTAISFVRSRAHLLGLDPAFHRALDLHIHVPEGGIPKNGPSAGVTIALALVSALTGRPTRETVAASGEITLHGRVLPVGGLAEKAIAAHRSGMRTLLLPESNQRHLGEIPDDVRAALEIVLVSTMDEVLKHGLAKAPRRRGASKGKKPSERYYAA</sequence>
<dbReference type="InterPro" id="IPR027417">
    <property type="entry name" value="P-loop_NTPase"/>
</dbReference>
<dbReference type="SUPFAM" id="SSF52540">
    <property type="entry name" value="P-loop containing nucleoside triphosphate hydrolases"/>
    <property type="match status" value="1"/>
</dbReference>
<protein>
    <recommendedName>
        <fullName evidence="8">endopeptidase La</fullName>
        <ecNumber evidence="8">3.4.21.53</ecNumber>
    </recommendedName>
</protein>
<comment type="caution">
    <text evidence="12">The sequence shown here is derived from an EMBL/GenBank/DDBJ whole genome shotgun (WGS) entry which is preliminary data.</text>
</comment>
<dbReference type="Pfam" id="PF02190">
    <property type="entry name" value="LON_substr_bdg"/>
    <property type="match status" value="1"/>
</dbReference>
<evidence type="ECO:0000259" key="11">
    <source>
        <dbReference type="PROSITE" id="PS51787"/>
    </source>
</evidence>
<evidence type="ECO:0000256" key="5">
    <source>
        <dbReference type="ARBA" id="ARBA00022840"/>
    </source>
</evidence>
<dbReference type="FunFam" id="3.40.50.300:FF:000382">
    <property type="entry name" value="Lon protease homolog 2, peroxisomal"/>
    <property type="match status" value="1"/>
</dbReference>
<dbReference type="InterPro" id="IPR014721">
    <property type="entry name" value="Ribsml_uS5_D2-typ_fold_subgr"/>
</dbReference>
<evidence type="ECO:0000256" key="1">
    <source>
        <dbReference type="ARBA" id="ARBA00022670"/>
    </source>
</evidence>
<dbReference type="PRINTS" id="PR00830">
    <property type="entry name" value="ENDOLAPTASE"/>
</dbReference>
<dbReference type="PANTHER" id="PTHR10046">
    <property type="entry name" value="ATP DEPENDENT LON PROTEASE FAMILY MEMBER"/>
    <property type="match status" value="1"/>
</dbReference>
<dbReference type="Proteomes" id="UP000697710">
    <property type="component" value="Unassembled WGS sequence"/>
</dbReference>
<accession>A0A956RMV8</accession>
<dbReference type="NCBIfam" id="TIGR00763">
    <property type="entry name" value="lon"/>
    <property type="match status" value="1"/>
</dbReference>
<proteinExistence type="inferred from homology"/>
<dbReference type="Gene3D" id="1.20.5.5270">
    <property type="match status" value="1"/>
</dbReference>
<feature type="binding site" evidence="7">
    <location>
        <begin position="321"/>
        <end position="328"/>
    </location>
    <ligand>
        <name>ATP</name>
        <dbReference type="ChEBI" id="CHEBI:30616"/>
    </ligand>
</feature>
<evidence type="ECO:0000313" key="13">
    <source>
        <dbReference type="Proteomes" id="UP000697710"/>
    </source>
</evidence>
<dbReference type="InterPro" id="IPR015947">
    <property type="entry name" value="PUA-like_sf"/>
</dbReference>
<feature type="domain" description="Lon N-terminal" evidence="11">
    <location>
        <begin position="1"/>
        <end position="180"/>
    </location>
</feature>
<dbReference type="SUPFAM" id="SSF54211">
    <property type="entry name" value="Ribosomal protein S5 domain 2-like"/>
    <property type="match status" value="1"/>
</dbReference>
<dbReference type="GO" id="GO:0016887">
    <property type="term" value="F:ATP hydrolysis activity"/>
    <property type="evidence" value="ECO:0007669"/>
    <property type="project" value="InterPro"/>
</dbReference>